<reference evidence="11" key="1">
    <citation type="journal article" date="2019" name="Int. J. Syst. Evol. Microbiol.">
        <title>The Global Catalogue of Microorganisms (GCM) 10K type strain sequencing project: providing services to taxonomists for standard genome sequencing and annotation.</title>
        <authorList>
            <consortium name="The Broad Institute Genomics Platform"/>
            <consortium name="The Broad Institute Genome Sequencing Center for Infectious Disease"/>
            <person name="Wu L."/>
            <person name="Ma J."/>
        </authorList>
    </citation>
    <scope>NUCLEOTIDE SEQUENCE [LARGE SCALE GENOMIC DNA]</scope>
    <source>
        <strain evidence="11">CCUG 57942</strain>
    </source>
</reference>
<gene>
    <name evidence="10" type="ORF">ACFSW8_10215</name>
</gene>
<dbReference type="Pfam" id="PF02687">
    <property type="entry name" value="FtsX"/>
    <property type="match status" value="1"/>
</dbReference>
<evidence type="ECO:0000256" key="4">
    <source>
        <dbReference type="ARBA" id="ARBA00022692"/>
    </source>
</evidence>
<feature type="transmembrane region" description="Helical" evidence="7">
    <location>
        <begin position="388"/>
        <end position="415"/>
    </location>
</feature>
<dbReference type="Pfam" id="PF12704">
    <property type="entry name" value="MacB_PCD"/>
    <property type="match status" value="1"/>
</dbReference>
<evidence type="ECO:0000256" key="6">
    <source>
        <dbReference type="ARBA" id="ARBA00023136"/>
    </source>
</evidence>
<dbReference type="InterPro" id="IPR051447">
    <property type="entry name" value="Lipoprotein-release_system"/>
</dbReference>
<feature type="domain" description="MacB-like periplasmic core" evidence="9">
    <location>
        <begin position="3"/>
        <end position="166"/>
    </location>
</feature>
<evidence type="ECO:0000256" key="2">
    <source>
        <dbReference type="ARBA" id="ARBA00005236"/>
    </source>
</evidence>
<comment type="caution">
    <text evidence="10">The sequence shown here is derived from an EMBL/GenBank/DDBJ whole genome shotgun (WGS) entry which is preliminary data.</text>
</comment>
<evidence type="ECO:0000256" key="5">
    <source>
        <dbReference type="ARBA" id="ARBA00022989"/>
    </source>
</evidence>
<keyword evidence="11" id="KW-1185">Reference proteome</keyword>
<evidence type="ECO:0000256" key="3">
    <source>
        <dbReference type="ARBA" id="ARBA00022475"/>
    </source>
</evidence>
<sequence length="531" mass="58101">MITLISLIGVSLGVMVLVVVMSVMDGFEKMVKERVLGESPHITIMRTQPWDMPNAAGEVISAEEQWRALEEEVEGLPSVDGAYPLVRDFVIVDMYGSVVPVVMRGIDTEDPQTMKDLKALEVAGDVGIGMGFVADQDSFGGTSEVGVISSIFAEENRLGVGDILEVISNRNIKQLKPLLERKGAPSAYEQFQGRIDGAENRLGEVWTEGGGKEQILYDEVLGFREFLTQLGYENLRSGERDLLTSIEQLTKSSDFDDDYNYYPVGRLDEIRGVLKELKEVDVDALDREEELQLNELALPKEVRISGIYRADRFAPGPPLLVPLHLAQELAGVGTTGGVNGVALRLKDPYLAASVLEGEVQAIVPEGWKPVTWMQEYQQQFALISMQKIMMTLALSFIVLIAVFSIGAVMFTVTIQKKREIGVMKALGATPQQVTQVFALQGVIVGCIGALIGVGLSLLVLYNLEWIQGSLRSVGFDPFSKSFYGIDVLPHTINPLEITVVCVLAFILCSVAAYAPAWVAARADAARSLRNL</sequence>
<dbReference type="RefSeq" id="WP_377178156.1">
    <property type="nucleotide sequence ID" value="NZ_JBHUJB010000042.1"/>
</dbReference>
<keyword evidence="4 7" id="KW-0812">Transmembrane</keyword>
<keyword evidence="6 7" id="KW-0472">Membrane</keyword>
<dbReference type="EMBL" id="JBHUJB010000042">
    <property type="protein sequence ID" value="MFD2159272.1"/>
    <property type="molecule type" value="Genomic_DNA"/>
</dbReference>
<evidence type="ECO:0000313" key="11">
    <source>
        <dbReference type="Proteomes" id="UP001597389"/>
    </source>
</evidence>
<dbReference type="PANTHER" id="PTHR30489">
    <property type="entry name" value="LIPOPROTEIN-RELEASING SYSTEM TRANSMEMBRANE PROTEIN LOLE"/>
    <property type="match status" value="1"/>
</dbReference>
<proteinExistence type="inferred from homology"/>
<comment type="similarity">
    <text evidence="2">Belongs to the ABC-4 integral membrane protein family. LolC/E subfamily.</text>
</comment>
<dbReference type="InterPro" id="IPR003838">
    <property type="entry name" value="ABC3_permease_C"/>
</dbReference>
<feature type="transmembrane region" description="Helical" evidence="7">
    <location>
        <begin position="497"/>
        <end position="520"/>
    </location>
</feature>
<evidence type="ECO:0000256" key="7">
    <source>
        <dbReference type="SAM" id="Phobius"/>
    </source>
</evidence>
<evidence type="ECO:0000259" key="8">
    <source>
        <dbReference type="Pfam" id="PF02687"/>
    </source>
</evidence>
<evidence type="ECO:0000256" key="1">
    <source>
        <dbReference type="ARBA" id="ARBA00004651"/>
    </source>
</evidence>
<keyword evidence="3" id="KW-1003">Cell membrane</keyword>
<organism evidence="10 11">
    <name type="scientific">Rubritalea tangerina</name>
    <dbReference type="NCBI Taxonomy" id="430798"/>
    <lineage>
        <taxon>Bacteria</taxon>
        <taxon>Pseudomonadati</taxon>
        <taxon>Verrucomicrobiota</taxon>
        <taxon>Verrucomicrobiia</taxon>
        <taxon>Verrucomicrobiales</taxon>
        <taxon>Rubritaleaceae</taxon>
        <taxon>Rubritalea</taxon>
    </lineage>
</organism>
<accession>A0ABW4ZBP5</accession>
<feature type="domain" description="ABC3 transporter permease C-terminal" evidence="8">
    <location>
        <begin position="393"/>
        <end position="522"/>
    </location>
</feature>
<dbReference type="InterPro" id="IPR025857">
    <property type="entry name" value="MacB_PCD"/>
</dbReference>
<evidence type="ECO:0000313" key="10">
    <source>
        <dbReference type="EMBL" id="MFD2159272.1"/>
    </source>
</evidence>
<name>A0ABW4ZBP5_9BACT</name>
<evidence type="ECO:0000259" key="9">
    <source>
        <dbReference type="Pfam" id="PF12704"/>
    </source>
</evidence>
<feature type="transmembrane region" description="Helical" evidence="7">
    <location>
        <begin position="436"/>
        <end position="461"/>
    </location>
</feature>
<dbReference type="Proteomes" id="UP001597389">
    <property type="component" value="Unassembled WGS sequence"/>
</dbReference>
<protein>
    <submittedName>
        <fullName evidence="10">FtsX-like permease family protein</fullName>
    </submittedName>
</protein>
<dbReference type="PANTHER" id="PTHR30489:SF0">
    <property type="entry name" value="LIPOPROTEIN-RELEASING SYSTEM TRANSMEMBRANE PROTEIN LOLE"/>
    <property type="match status" value="1"/>
</dbReference>
<comment type="subcellular location">
    <subcellularLocation>
        <location evidence="1">Cell membrane</location>
        <topology evidence="1">Multi-pass membrane protein</topology>
    </subcellularLocation>
</comment>
<keyword evidence="5 7" id="KW-1133">Transmembrane helix</keyword>